<comment type="caution">
    <text evidence="9">The sequence shown here is derived from an EMBL/GenBank/DDBJ whole genome shotgun (WGS) entry which is preliminary data.</text>
</comment>
<dbReference type="InterPro" id="IPR050704">
    <property type="entry name" value="Peptidase_C85-like"/>
</dbReference>
<dbReference type="InterPro" id="IPR038765">
    <property type="entry name" value="Papain-like_cys_pep_sf"/>
</dbReference>
<dbReference type="SUPFAM" id="SSF54001">
    <property type="entry name" value="Cysteine proteinases"/>
    <property type="match status" value="1"/>
</dbReference>
<dbReference type="PANTHER" id="PTHR12419">
    <property type="entry name" value="OTU DOMAIN CONTAINING PROTEIN"/>
    <property type="match status" value="1"/>
</dbReference>
<organism evidence="9 10">
    <name type="scientific">Synchytrium microbalum</name>
    <dbReference type="NCBI Taxonomy" id="1806994"/>
    <lineage>
        <taxon>Eukaryota</taxon>
        <taxon>Fungi</taxon>
        <taxon>Fungi incertae sedis</taxon>
        <taxon>Chytridiomycota</taxon>
        <taxon>Chytridiomycota incertae sedis</taxon>
        <taxon>Chytridiomycetes</taxon>
        <taxon>Synchytriales</taxon>
        <taxon>Synchytriaceae</taxon>
        <taxon>Synchytrium</taxon>
    </lineage>
</organism>
<keyword evidence="10" id="KW-1185">Reference proteome</keyword>
<dbReference type="GO" id="GO:0004843">
    <property type="term" value="F:cysteine-type deubiquitinase activity"/>
    <property type="evidence" value="ECO:0007669"/>
    <property type="project" value="UniProtKB-EC"/>
</dbReference>
<dbReference type="OrthoDB" id="2162898at2759"/>
<feature type="domain" description="OTU" evidence="8">
    <location>
        <begin position="124"/>
        <end position="226"/>
    </location>
</feature>
<evidence type="ECO:0000256" key="5">
    <source>
        <dbReference type="ARBA" id="ARBA00022786"/>
    </source>
</evidence>
<evidence type="ECO:0000256" key="3">
    <source>
        <dbReference type="ARBA" id="ARBA00012759"/>
    </source>
</evidence>
<dbReference type="Gene3D" id="3.90.70.80">
    <property type="match status" value="1"/>
</dbReference>
<keyword evidence="5" id="KW-0833">Ubl conjugation pathway</keyword>
<comment type="catalytic activity">
    <reaction evidence="1">
        <text>Thiol-dependent hydrolysis of ester, thioester, amide, peptide and isopeptide bonds formed by the C-terminal Gly of ubiquitin (a 76-residue protein attached to proteins as an intracellular targeting signal).</text>
        <dbReference type="EC" id="3.4.19.12"/>
    </reaction>
</comment>
<feature type="region of interest" description="Disordered" evidence="7">
    <location>
        <begin position="1"/>
        <end position="31"/>
    </location>
</feature>
<evidence type="ECO:0000256" key="4">
    <source>
        <dbReference type="ARBA" id="ARBA00022670"/>
    </source>
</evidence>
<dbReference type="Gene3D" id="3.30.200.90">
    <property type="match status" value="1"/>
</dbReference>
<reference evidence="9 10" key="1">
    <citation type="journal article" date="2019" name="Sci. Rep.">
        <title>Comparative genomics of chytrid fungi reveal insights into the obligate biotrophic and pathogenic lifestyle of Synchytrium endobioticum.</title>
        <authorList>
            <person name="van de Vossenberg B.T.L.H."/>
            <person name="Warris S."/>
            <person name="Nguyen H.D.T."/>
            <person name="van Gent-Pelzer M.P.E."/>
            <person name="Joly D.L."/>
            <person name="van de Geest H.C."/>
            <person name="Bonants P.J.M."/>
            <person name="Smith D.S."/>
            <person name="Levesque C.A."/>
            <person name="van der Lee T.A.J."/>
        </authorList>
    </citation>
    <scope>NUCLEOTIDE SEQUENCE [LARGE SCALE GENOMIC DNA]</scope>
    <source>
        <strain evidence="9 10">JEL517</strain>
    </source>
</reference>
<dbReference type="AlphaFoldDB" id="A0A507C528"/>
<evidence type="ECO:0000259" key="8">
    <source>
        <dbReference type="PROSITE" id="PS50802"/>
    </source>
</evidence>
<evidence type="ECO:0000256" key="6">
    <source>
        <dbReference type="ARBA" id="ARBA00022801"/>
    </source>
</evidence>
<protein>
    <recommendedName>
        <fullName evidence="3">ubiquitinyl hydrolase 1</fullName>
        <ecNumber evidence="3">3.4.19.12</ecNumber>
    </recommendedName>
</protein>
<dbReference type="EMBL" id="QEAO01000029">
    <property type="protein sequence ID" value="TPX32535.1"/>
    <property type="molecule type" value="Genomic_DNA"/>
</dbReference>
<dbReference type="EC" id="3.4.19.12" evidence="3"/>
<dbReference type="Proteomes" id="UP000319731">
    <property type="component" value="Unassembled WGS sequence"/>
</dbReference>
<evidence type="ECO:0000256" key="1">
    <source>
        <dbReference type="ARBA" id="ARBA00000707"/>
    </source>
</evidence>
<comment type="similarity">
    <text evidence="2">Belongs to the peptidase C85 family.</text>
</comment>
<dbReference type="InterPro" id="IPR003323">
    <property type="entry name" value="OTU_dom"/>
</dbReference>
<dbReference type="PROSITE" id="PS50802">
    <property type="entry name" value="OTU"/>
    <property type="match status" value="1"/>
</dbReference>
<dbReference type="GO" id="GO:0016579">
    <property type="term" value="P:protein deubiquitination"/>
    <property type="evidence" value="ECO:0007669"/>
    <property type="project" value="TreeGrafter"/>
</dbReference>
<evidence type="ECO:0000256" key="7">
    <source>
        <dbReference type="SAM" id="MobiDB-lite"/>
    </source>
</evidence>
<dbReference type="GeneID" id="42005635"/>
<gene>
    <name evidence="9" type="ORF">SmJEL517_g04410</name>
</gene>
<keyword evidence="6" id="KW-0378">Hydrolase</keyword>
<accession>A0A507C528</accession>
<name>A0A507C528_9FUNG</name>
<dbReference type="PANTHER" id="PTHR12419:SF4">
    <property type="entry name" value="OTU DOMAIN-CONTAINING PROTEIN 5"/>
    <property type="match status" value="1"/>
</dbReference>
<keyword evidence="4" id="KW-0645">Protease</keyword>
<dbReference type="STRING" id="1806994.A0A507C528"/>
<proteinExistence type="inferred from homology"/>
<evidence type="ECO:0000313" key="10">
    <source>
        <dbReference type="Proteomes" id="UP000319731"/>
    </source>
</evidence>
<dbReference type="GO" id="GO:0006508">
    <property type="term" value="P:proteolysis"/>
    <property type="evidence" value="ECO:0007669"/>
    <property type="project" value="UniProtKB-KW"/>
</dbReference>
<dbReference type="RefSeq" id="XP_031023722.1">
    <property type="nucleotide sequence ID" value="XM_031170338.1"/>
</dbReference>
<evidence type="ECO:0000256" key="2">
    <source>
        <dbReference type="ARBA" id="ARBA00010407"/>
    </source>
</evidence>
<dbReference type="Pfam" id="PF02338">
    <property type="entry name" value="OTU"/>
    <property type="match status" value="1"/>
</dbReference>
<sequence>MQSNPIAIQNYTSQLETPSKPSTANSFHSNSGSFLGAAEKGMFAFDDLPGTPELIQRKPRHLIHEIEVVSSPSTDSSMASSLNSNGGVPAYIPNSVDERDFNIHQVTNNGRDREFFKRMQSAGYKIRRVREDGACLFRAVSDQLFATEERHLEVRKACMDYLEAHEDTYCAFLTDSESYADYIRRKRGPNCFVPYSISPFVAIPADATRIRLSYHRGIHYNSVVENDGTASIPSLNPGSLLTSNMNDDEFMRMQQAMLESITKETAEKSNTDNTTEEHFMLL</sequence>
<evidence type="ECO:0000313" key="9">
    <source>
        <dbReference type="EMBL" id="TPX32535.1"/>
    </source>
</evidence>
<dbReference type="GO" id="GO:0061578">
    <property type="term" value="F:K63-linked deubiquitinase activity"/>
    <property type="evidence" value="ECO:0007669"/>
    <property type="project" value="TreeGrafter"/>
</dbReference>